<organism evidence="2 3">
    <name type="scientific">Loigolactobacillus coryniformis subsp. coryniformis KCTC 3167 = DSM 20001</name>
    <dbReference type="NCBI Taxonomy" id="913848"/>
    <lineage>
        <taxon>Bacteria</taxon>
        <taxon>Bacillati</taxon>
        <taxon>Bacillota</taxon>
        <taxon>Bacilli</taxon>
        <taxon>Lactobacillales</taxon>
        <taxon>Lactobacillaceae</taxon>
        <taxon>Loigolactobacillus</taxon>
    </lineage>
</organism>
<dbReference type="GO" id="GO:0005737">
    <property type="term" value="C:cytoplasm"/>
    <property type="evidence" value="ECO:0007669"/>
    <property type="project" value="TreeGrafter"/>
</dbReference>
<feature type="domain" description="PSP1 C-terminal" evidence="1">
    <location>
        <begin position="58"/>
        <end position="143"/>
    </location>
</feature>
<dbReference type="PATRIC" id="fig|913848.6.peg.1671"/>
<dbReference type="AlphaFoldDB" id="A0A0R1F158"/>
<gene>
    <name evidence="2" type="ORF">FD22_GL001632</name>
</gene>
<dbReference type="eggNOG" id="COG1774">
    <property type="taxonomic scope" value="Bacteria"/>
</dbReference>
<dbReference type="GeneID" id="65916705"/>
<evidence type="ECO:0000313" key="3">
    <source>
        <dbReference type="Proteomes" id="UP000051181"/>
    </source>
</evidence>
<dbReference type="InterPro" id="IPR007557">
    <property type="entry name" value="PSP1_C"/>
</dbReference>
<dbReference type="Proteomes" id="UP000051181">
    <property type="component" value="Unassembled WGS sequence"/>
</dbReference>
<sequence length="263" mass="29680">MEVMEIRFQKAGQSHWAVNQLQVQAGSQIVVKFNHCQDLAQVVRAQELTTDEVALDEIVVERTAVEADLTHAVSNQADAQAALHQARQMVRQHHLRMKLTIARYTLDRHKLIFYFTADGRVDFRELVRDLASVFKTRIELRQIGVRDEAKLLGGIGPCGRQLCCSTFLGEFVPVSIKMAKNQNLSLNPTKISGLCGRLMCCLQFEDDMYEEAKAALPDYGERVQTVDGPGKVVGMNLLSHVLRVRLDGHEVPVDYDLEEIKQH</sequence>
<dbReference type="RefSeq" id="WP_010009521.1">
    <property type="nucleotide sequence ID" value="NZ_AZCN01000045.1"/>
</dbReference>
<evidence type="ECO:0000259" key="1">
    <source>
        <dbReference type="PROSITE" id="PS51411"/>
    </source>
</evidence>
<dbReference type="InterPro" id="IPR047767">
    <property type="entry name" value="PSP1-like"/>
</dbReference>
<name>A0A0R1F158_9LACO</name>
<evidence type="ECO:0000313" key="2">
    <source>
        <dbReference type="EMBL" id="KRK15592.1"/>
    </source>
</evidence>
<dbReference type="Pfam" id="PF04468">
    <property type="entry name" value="PSP1"/>
    <property type="match status" value="1"/>
</dbReference>
<proteinExistence type="predicted"/>
<dbReference type="NCBIfam" id="NF041131">
    <property type="entry name" value="RicT_YaaT_fam"/>
    <property type="match status" value="1"/>
</dbReference>
<accession>A0A0R1F158</accession>
<dbReference type="PROSITE" id="PS51411">
    <property type="entry name" value="PSP1_C"/>
    <property type="match status" value="1"/>
</dbReference>
<reference evidence="2 3" key="1">
    <citation type="journal article" date="2015" name="Genome Announc.">
        <title>Expanding the biotechnology potential of lactobacilli through comparative genomics of 213 strains and associated genera.</title>
        <authorList>
            <person name="Sun Z."/>
            <person name="Harris H.M."/>
            <person name="McCann A."/>
            <person name="Guo C."/>
            <person name="Argimon S."/>
            <person name="Zhang W."/>
            <person name="Yang X."/>
            <person name="Jeffery I.B."/>
            <person name="Cooney J.C."/>
            <person name="Kagawa T.F."/>
            <person name="Liu W."/>
            <person name="Song Y."/>
            <person name="Salvetti E."/>
            <person name="Wrobel A."/>
            <person name="Rasinkangas P."/>
            <person name="Parkhill J."/>
            <person name="Rea M.C."/>
            <person name="O'Sullivan O."/>
            <person name="Ritari J."/>
            <person name="Douillard F.P."/>
            <person name="Paul Ross R."/>
            <person name="Yang R."/>
            <person name="Briner A.E."/>
            <person name="Felis G.E."/>
            <person name="de Vos W.M."/>
            <person name="Barrangou R."/>
            <person name="Klaenhammer T.R."/>
            <person name="Caufield P.W."/>
            <person name="Cui Y."/>
            <person name="Zhang H."/>
            <person name="O'Toole P.W."/>
        </authorList>
    </citation>
    <scope>NUCLEOTIDE SEQUENCE [LARGE SCALE GENOMIC DNA]</scope>
    <source>
        <strain evidence="2 3">DSM 20001</strain>
    </source>
</reference>
<protein>
    <recommendedName>
        <fullName evidence="1">PSP1 C-terminal domain-containing protein</fullName>
    </recommendedName>
</protein>
<dbReference type="PANTHER" id="PTHR43830">
    <property type="entry name" value="PROTEIN PSP1"/>
    <property type="match status" value="1"/>
</dbReference>
<dbReference type="PANTHER" id="PTHR43830:SF3">
    <property type="entry name" value="PROTEIN PSP1"/>
    <property type="match status" value="1"/>
</dbReference>
<dbReference type="EMBL" id="AZCN01000045">
    <property type="protein sequence ID" value="KRK15592.1"/>
    <property type="molecule type" value="Genomic_DNA"/>
</dbReference>
<comment type="caution">
    <text evidence="2">The sequence shown here is derived from an EMBL/GenBank/DDBJ whole genome shotgun (WGS) entry which is preliminary data.</text>
</comment>